<dbReference type="PANTHER" id="PTHR23302:SF40">
    <property type="entry name" value="TRANSMEMBRANE CHANNEL-LIKE PROTEIN"/>
    <property type="match status" value="1"/>
</dbReference>
<dbReference type="InterPro" id="IPR012496">
    <property type="entry name" value="TMC_dom"/>
</dbReference>
<feature type="domain" description="TMC" evidence="8">
    <location>
        <begin position="681"/>
        <end position="796"/>
    </location>
</feature>
<accession>E3M9Z7</accession>
<dbReference type="Proteomes" id="UP000008281">
    <property type="component" value="Unassembled WGS sequence"/>
</dbReference>
<keyword evidence="3 7" id="KW-0812">Transmembrane</keyword>
<feature type="compositionally biased region" description="Polar residues" evidence="6">
    <location>
        <begin position="473"/>
        <end position="493"/>
    </location>
</feature>
<dbReference type="GO" id="GO:0043025">
    <property type="term" value="C:neuronal cell body"/>
    <property type="evidence" value="ECO:0007669"/>
    <property type="project" value="EnsemblMetazoa"/>
</dbReference>
<keyword evidence="10" id="KW-1185">Reference proteome</keyword>
<dbReference type="InParanoid" id="E3M9Z7"/>
<evidence type="ECO:0000256" key="7">
    <source>
        <dbReference type="SAM" id="Phobius"/>
    </source>
</evidence>
<feature type="transmembrane region" description="Helical" evidence="7">
    <location>
        <begin position="371"/>
        <end position="392"/>
    </location>
</feature>
<feature type="compositionally biased region" description="Acidic residues" evidence="6">
    <location>
        <begin position="962"/>
        <end position="975"/>
    </location>
</feature>
<dbReference type="EMBL" id="DS268431">
    <property type="protein sequence ID" value="EFO96873.1"/>
    <property type="molecule type" value="Genomic_DNA"/>
</dbReference>
<feature type="transmembrane region" description="Helical" evidence="7">
    <location>
        <begin position="260"/>
        <end position="282"/>
    </location>
</feature>
<name>E3M9Z7_CAERE</name>
<feature type="compositionally biased region" description="Acidic residues" evidence="6">
    <location>
        <begin position="1210"/>
        <end position="1220"/>
    </location>
</feature>
<evidence type="ECO:0000313" key="9">
    <source>
        <dbReference type="EMBL" id="EFO96873.1"/>
    </source>
</evidence>
<feature type="transmembrane region" description="Helical" evidence="7">
    <location>
        <begin position="801"/>
        <end position="822"/>
    </location>
</feature>
<dbReference type="OrthoDB" id="5831905at2759"/>
<feature type="region of interest" description="Disordered" evidence="6">
    <location>
        <begin position="954"/>
        <end position="977"/>
    </location>
</feature>
<sequence length="1296" mass="148461">MQEAARRASLRKEHTPTNEKFGDLSKQDSLGERASSKLTLDDELYDILYAFGETDAFINKGDKQRETDEDGNPLTRQALLERIRQKKEVIGKLRCQAWSMTRKRRTLKLAQKYLEQHESKVSRSHLYMEEMRKRARLMKRSFSNFKTYLIPWESKIKRIESHFGSVVSSYFTFLRWIVFVNIMITLIAVVFVVLPETLADSVANEGRYNRTKSRKQIPLNEKVHADELAVVWHYDGYLRYSALFYGYYSDDPFLGNKIKYALPLAYFMVMLTIFAYSFFAILRKMAANARMSKLSGSKAEQYIFNWKLFTGWDYTIGNSETASNTVMAVVIKLRESIADIKKDSHGKFRLLQFTLRYPPILLTPKMSYFRVFANIVICAMLGFSIYCIIFAVQKSQVQDDGNLFTKNQVPSVVSTITHVFPMIFDLIGRMENYHPRTALRAHLGRVLILYTVNYITLIFALFEKMTALRERVNSTSTTGHRNKRQQGGWNPNIQRPPPYASRAEVRQMSEFLAANTRRFQTVSQRTTRSVTTPFTVAPQFGPFNVNNPNAVFHNGTHSTSFESQVLGPKVLPIFTPPPRKYQNYSPGNVGQQFGGPDFPKNQVYTKSTPLPRVRTKPPWVYTTTHPPLVQNRPDSSKTTKGSSKTGEFGELGDPATLSNETIRMNEAALRRNQDGHNNDICWETIIGQEIVKLVTMDLIFTILSILVIDFLRGLWIKYCSSWWCWDIETTFPEYGEFKVAENVLHIINNQGMIWLGLFFAPLLPAINNIKLIILMYIRGWAVMTCNVPAREIFRASRSSNFYLGILLIWLLLCTLPVGFVIASMSPSRSCGPFARYDHFYTVVTREIEKRVDQTVLSYIRHIASPGVVIPIILFLILIIYFLFSLVRGLREANTDLQAQLVHERTEEKKKIFELAGGKKNKYEKDRDKKRCNDYIPLIEQRRREPWRQYHEMEAENALASDSSEESDMGEEDDDDRQPITAYPLRSVETPPETLQVTAFHPSLGSLIENREMEDEESASGEPLPMIHKSVLFQGPSNMQLRQSISTESCSQISRTAIQVATPEEIRALLRPYLEAKYGVPYQHGVKSFPIDVHTPPNHTPSRRSSKYNSFVSLYEHTRDDHKTFVASTIKETDLEEEPISKKPGSSKDVAPDFMPWPSADEAKALREKMKLKAPLMLSKTTVEEKPKGGKSEGDFRPPVPIHRKYNIQATEEEKEEETDSMPESSKKRFRISVSPTKTVVPASTSRAQHKIVSQASSSSSIPHGRQPIPNKKSSLVLSPRAPRVQFDEDDSPRQIE</sequence>
<reference evidence="9" key="1">
    <citation type="submission" date="2007-07" db="EMBL/GenBank/DDBJ databases">
        <title>PCAP assembly of the Caenorhabditis remanei genome.</title>
        <authorList>
            <consortium name="The Caenorhabditis remanei Sequencing Consortium"/>
            <person name="Wilson R.K."/>
        </authorList>
    </citation>
    <scope>NUCLEOTIDE SEQUENCE [LARGE SCALE GENOMIC DNA]</scope>
    <source>
        <strain evidence="9">PB4641</strain>
    </source>
</reference>
<protein>
    <recommendedName>
        <fullName evidence="8">TMC domain-containing protein</fullName>
    </recommendedName>
</protein>
<dbReference type="OMA" id="IFLRWVF"/>
<evidence type="ECO:0000313" key="10">
    <source>
        <dbReference type="Proteomes" id="UP000008281"/>
    </source>
</evidence>
<proteinExistence type="inferred from homology"/>
<comment type="subcellular location">
    <subcellularLocation>
        <location evidence="1">Membrane</location>
        <topology evidence="1">Multi-pass membrane protein</topology>
    </subcellularLocation>
</comment>
<evidence type="ECO:0000256" key="6">
    <source>
        <dbReference type="SAM" id="MobiDB-lite"/>
    </source>
</evidence>
<feature type="compositionally biased region" description="Low complexity" evidence="6">
    <location>
        <begin position="636"/>
        <end position="646"/>
    </location>
</feature>
<comment type="similarity">
    <text evidence="2">Belongs to the TMC family.</text>
</comment>
<dbReference type="InterPro" id="IPR038900">
    <property type="entry name" value="TMC"/>
</dbReference>
<dbReference type="STRING" id="31234.E3M9Z7"/>
<feature type="region of interest" description="Disordered" evidence="6">
    <location>
        <begin position="473"/>
        <end position="501"/>
    </location>
</feature>
<feature type="transmembrane region" description="Helical" evidence="7">
    <location>
        <begin position="690"/>
        <end position="711"/>
    </location>
</feature>
<keyword evidence="5 7" id="KW-0472">Membrane</keyword>
<dbReference type="GO" id="GO:0005272">
    <property type="term" value="F:sodium channel activity"/>
    <property type="evidence" value="ECO:0007669"/>
    <property type="project" value="EnsemblMetazoa"/>
</dbReference>
<dbReference type="eggNOG" id="ENOG502QQGX">
    <property type="taxonomic scope" value="Eukaryota"/>
</dbReference>
<evidence type="ECO:0000256" key="3">
    <source>
        <dbReference type="ARBA" id="ARBA00022692"/>
    </source>
</evidence>
<feature type="compositionally biased region" description="Basic and acidic residues" evidence="6">
    <location>
        <begin position="1181"/>
        <end position="1195"/>
    </location>
</feature>
<dbReference type="GO" id="GO:0007606">
    <property type="term" value="P:sensory perception of chemical stimulus"/>
    <property type="evidence" value="ECO:0007669"/>
    <property type="project" value="EnsemblMetazoa"/>
</dbReference>
<evidence type="ECO:0000256" key="1">
    <source>
        <dbReference type="ARBA" id="ARBA00004141"/>
    </source>
</evidence>
<feature type="transmembrane region" description="Helical" evidence="7">
    <location>
        <begin position="862"/>
        <end position="883"/>
    </location>
</feature>
<gene>
    <name evidence="9" type="ORF">CRE_17070</name>
</gene>
<dbReference type="PANTHER" id="PTHR23302">
    <property type="entry name" value="TRANSMEMBRANE CHANNEL-RELATED"/>
    <property type="match status" value="1"/>
</dbReference>
<feature type="transmembrane region" description="Helical" evidence="7">
    <location>
        <begin position="173"/>
        <end position="194"/>
    </location>
</feature>
<evidence type="ECO:0000256" key="5">
    <source>
        <dbReference type="ARBA" id="ARBA00023136"/>
    </source>
</evidence>
<keyword evidence="4 7" id="KW-1133">Transmembrane helix</keyword>
<dbReference type="GO" id="GO:0008381">
    <property type="term" value="F:mechanosensitive monoatomic ion channel activity"/>
    <property type="evidence" value="ECO:0007669"/>
    <property type="project" value="TreeGrafter"/>
</dbReference>
<dbReference type="Pfam" id="PF07810">
    <property type="entry name" value="TMC"/>
    <property type="match status" value="1"/>
</dbReference>
<organism evidence="10">
    <name type="scientific">Caenorhabditis remanei</name>
    <name type="common">Caenorhabditis vulgaris</name>
    <dbReference type="NCBI Taxonomy" id="31234"/>
    <lineage>
        <taxon>Eukaryota</taxon>
        <taxon>Metazoa</taxon>
        <taxon>Ecdysozoa</taxon>
        <taxon>Nematoda</taxon>
        <taxon>Chromadorea</taxon>
        <taxon>Rhabditida</taxon>
        <taxon>Rhabditina</taxon>
        <taxon>Rhabditomorpha</taxon>
        <taxon>Rhabditoidea</taxon>
        <taxon>Rhabditidae</taxon>
        <taxon>Peloderinae</taxon>
        <taxon>Caenorhabditis</taxon>
    </lineage>
</organism>
<dbReference type="HOGENOM" id="CLU_278527_0_0_1"/>
<dbReference type="GO" id="GO:0097730">
    <property type="term" value="C:non-motile cilium"/>
    <property type="evidence" value="ECO:0007669"/>
    <property type="project" value="EnsemblMetazoa"/>
</dbReference>
<dbReference type="GO" id="GO:0005886">
    <property type="term" value="C:plasma membrane"/>
    <property type="evidence" value="ECO:0007669"/>
    <property type="project" value="EnsemblMetazoa"/>
</dbReference>
<dbReference type="FunCoup" id="E3M9Z7">
    <property type="interactions" value="38"/>
</dbReference>
<feature type="transmembrane region" description="Helical" evidence="7">
    <location>
        <begin position="442"/>
        <end position="462"/>
    </location>
</feature>
<feature type="compositionally biased region" description="Polar residues" evidence="6">
    <location>
        <begin position="1233"/>
        <end position="1255"/>
    </location>
</feature>
<feature type="region of interest" description="Disordered" evidence="6">
    <location>
        <begin position="615"/>
        <end position="652"/>
    </location>
</feature>
<evidence type="ECO:0000256" key="4">
    <source>
        <dbReference type="ARBA" id="ARBA00022989"/>
    </source>
</evidence>
<feature type="region of interest" description="Disordered" evidence="6">
    <location>
        <begin position="1176"/>
        <end position="1296"/>
    </location>
</feature>
<evidence type="ECO:0000256" key="2">
    <source>
        <dbReference type="ARBA" id="ARBA00006510"/>
    </source>
</evidence>
<feature type="region of interest" description="Disordered" evidence="6">
    <location>
        <begin position="1"/>
        <end position="29"/>
    </location>
</feature>
<feature type="region of interest" description="Disordered" evidence="6">
    <location>
        <begin position="1134"/>
        <end position="1154"/>
    </location>
</feature>
<feature type="transmembrane region" description="Helical" evidence="7">
    <location>
        <begin position="743"/>
        <end position="763"/>
    </location>
</feature>
<evidence type="ECO:0000259" key="8">
    <source>
        <dbReference type="Pfam" id="PF07810"/>
    </source>
</evidence>
<dbReference type="GO" id="GO:0050906">
    <property type="term" value="P:detection of stimulus involved in sensory perception"/>
    <property type="evidence" value="ECO:0007669"/>
    <property type="project" value="EnsemblMetazoa"/>
</dbReference>